<dbReference type="SUPFAM" id="SSF54695">
    <property type="entry name" value="POZ domain"/>
    <property type="match status" value="2"/>
</dbReference>
<name>A0AAF5HZG3_STRER</name>
<organism evidence="4 5">
    <name type="scientific">Strongyloides stercoralis</name>
    <name type="common">Threadworm</name>
    <dbReference type="NCBI Taxonomy" id="6248"/>
    <lineage>
        <taxon>Eukaryota</taxon>
        <taxon>Metazoa</taxon>
        <taxon>Ecdysozoa</taxon>
        <taxon>Nematoda</taxon>
        <taxon>Chromadorea</taxon>
        <taxon>Rhabditida</taxon>
        <taxon>Tylenchina</taxon>
        <taxon>Panagrolaimomorpha</taxon>
        <taxon>Strongyloidoidea</taxon>
        <taxon>Strongyloididae</taxon>
        <taxon>Strongyloides</taxon>
    </lineage>
</organism>
<dbReference type="SMART" id="SM00612">
    <property type="entry name" value="Kelch"/>
    <property type="match status" value="5"/>
</dbReference>
<reference evidence="5" key="1">
    <citation type="submission" date="2024-02" db="UniProtKB">
        <authorList>
            <consortium name="WormBaseParasite"/>
        </authorList>
    </citation>
    <scope>IDENTIFICATION</scope>
</reference>
<accession>A0AAF5HZG3</accession>
<dbReference type="PANTHER" id="PTHR24412">
    <property type="entry name" value="KELCH PROTEIN"/>
    <property type="match status" value="1"/>
</dbReference>
<dbReference type="WBParaSite" id="TCONS_00004928.p1">
    <property type="protein sequence ID" value="TCONS_00004928.p1"/>
    <property type="gene ID" value="XLOC_003180"/>
</dbReference>
<dbReference type="Gene3D" id="3.30.710.10">
    <property type="entry name" value="Potassium Channel Kv1.1, Chain A"/>
    <property type="match status" value="2"/>
</dbReference>
<feature type="domain" description="BTB" evidence="3">
    <location>
        <begin position="617"/>
        <end position="684"/>
    </location>
</feature>
<keyword evidence="4" id="KW-1185">Reference proteome</keyword>
<evidence type="ECO:0000313" key="5">
    <source>
        <dbReference type="WBParaSite" id="TCONS_00004928.p1"/>
    </source>
</evidence>
<feature type="domain" description="BTB" evidence="3">
    <location>
        <begin position="66"/>
        <end position="135"/>
    </location>
</feature>
<dbReference type="Gene3D" id="2.120.10.80">
    <property type="entry name" value="Kelch-type beta propeller"/>
    <property type="match status" value="2"/>
</dbReference>
<dbReference type="InterPro" id="IPR006652">
    <property type="entry name" value="Kelch_1"/>
</dbReference>
<dbReference type="AlphaFoldDB" id="A0AAF5HZG3"/>
<dbReference type="Pfam" id="PF00651">
    <property type="entry name" value="BTB"/>
    <property type="match status" value="2"/>
</dbReference>
<dbReference type="SUPFAM" id="SSF117281">
    <property type="entry name" value="Kelch motif"/>
    <property type="match status" value="2"/>
</dbReference>
<evidence type="ECO:0000259" key="3">
    <source>
        <dbReference type="PROSITE" id="PS50097"/>
    </source>
</evidence>
<dbReference type="CDD" id="cd18186">
    <property type="entry name" value="BTB_POZ_ZBTB_KLHL-like"/>
    <property type="match status" value="1"/>
</dbReference>
<dbReference type="InterPro" id="IPR015915">
    <property type="entry name" value="Kelch-typ_b-propeller"/>
</dbReference>
<sequence>FKSIKVFKRKAYGSVKLLNSLYYIFIISIMEEDKDFSRWCGEYGRKSESLKLMYQLKGMYERNEMCDFIIKSSDGKEFHVHKLIICASIPYFRSLKDFCDVYSENKDAVTLDMFSSETIELIINYIYNGKIEFHKDTVSDVVNAADYLKIESLKNEAMEKMFDFGDKNILFHEKVVLCIESSITKYKEAQKFYGENFLEFSEKESFYLLGIESLISILDKEYLSVPNEEFVFNSAMKWMYHDYQNRKQYILDIFSILRIAYLDNSFIFDKILTEPTIINNVDCRDKIKELSGSKYLRKFSIERNSYQLKCLIYNDSFNNDLIHIEEKNFIQSSGEWSPPSHVFFEKTDHVLGIKYNNKIYFFQYLDLKNYGSGVILDMDNRSTKRVSFSNSRSGRVMEQSNDKIFSIGGRGSIFESADLVECYSFRNDNVTALEPIPNGIINAASVIFNNNIYIIGGVLDYGAIPNVKKYSIYKNVWEEIHPINNARCNASAIVYNNRIFVVGGNGLTGNLNSCEVYDIEQGIWSNIPDMPYKRARASLSIKKDFLYVVGGVGEEPNRIMKYNLLQSTWHEGPLLDDLKLRYEDKDFLEWCDKYDRKFEPFKLMYQLKGMYERNEMCDFVIKSSDGKEFHIHKLIICASIPYFRSLKNFTTNCSENAVTLDLFPSETIELVINYIYNGKMEFHKDTVSDILYAADYLQMESLKNEAMEKLFDFGDKNILFYEKVILCIESSIAKYKEAQKFYGENFLEFSEKESFYLLGIESLISILDKNYLNVLNEEFVFNSAMKWMYHDYQNRKQYILNIFSILRIAYLDNSFIFDKILTEPTIINNVEIRDKIRESSGSKYLRKFSIERDSYQLRCLIYNDSYGNNLIYIEEKNFIQSFGGWLSPSHTFFKKTDHVLGIKYNNKIYFFQYLDLKNYGSEVILDMDNHSKKRMSFSKFRPGRVMEQFNDKIFSIGGKVNVFEKPIPNGVTYAASVVFNNNIYIIGGKLKEVLSNVQKYSIYRNIWEEIHPMNYARCKASAIVYNNRIFVVGGNGLESELKSCEVYDVELGVWSDIPDMPYKRAGASLSIKKDFLYVFGGDGEESNRIMKYNLLQSTWHNGPLLGDSKLRYIPL</sequence>
<dbReference type="InterPro" id="IPR011705">
    <property type="entry name" value="BACK"/>
</dbReference>
<dbReference type="SMART" id="SM00875">
    <property type="entry name" value="BACK"/>
    <property type="match status" value="2"/>
</dbReference>
<keyword evidence="1" id="KW-0880">Kelch repeat</keyword>
<dbReference type="PANTHER" id="PTHR24412:SF489">
    <property type="entry name" value="RING FINGER DOMAIN AND KELCH REPEAT-CONTAINING PROTEIN DDB_G0271372"/>
    <property type="match status" value="1"/>
</dbReference>
<keyword evidence="2" id="KW-0677">Repeat</keyword>
<dbReference type="Pfam" id="PF07707">
    <property type="entry name" value="BACK"/>
    <property type="match status" value="2"/>
</dbReference>
<proteinExistence type="predicted"/>
<evidence type="ECO:0000256" key="1">
    <source>
        <dbReference type="ARBA" id="ARBA00022441"/>
    </source>
</evidence>
<dbReference type="Proteomes" id="UP000035681">
    <property type="component" value="Unplaced"/>
</dbReference>
<dbReference type="SMART" id="SM00225">
    <property type="entry name" value="BTB"/>
    <property type="match status" value="2"/>
</dbReference>
<evidence type="ECO:0000256" key="2">
    <source>
        <dbReference type="ARBA" id="ARBA00022737"/>
    </source>
</evidence>
<dbReference type="Pfam" id="PF24681">
    <property type="entry name" value="Kelch_KLHDC2_KLHL20_DRC7"/>
    <property type="match status" value="2"/>
</dbReference>
<dbReference type="Gene3D" id="1.25.40.420">
    <property type="match status" value="2"/>
</dbReference>
<dbReference type="PROSITE" id="PS50097">
    <property type="entry name" value="BTB"/>
    <property type="match status" value="2"/>
</dbReference>
<dbReference type="InterPro" id="IPR000210">
    <property type="entry name" value="BTB/POZ_dom"/>
</dbReference>
<dbReference type="InterPro" id="IPR011333">
    <property type="entry name" value="SKP1/BTB/POZ_sf"/>
</dbReference>
<protein>
    <submittedName>
        <fullName evidence="5">BTB domain-containing protein</fullName>
    </submittedName>
</protein>
<evidence type="ECO:0000313" key="4">
    <source>
        <dbReference type="Proteomes" id="UP000035681"/>
    </source>
</evidence>